<reference evidence="2 3" key="1">
    <citation type="journal article" date="2024" name="BMC Genomics">
        <title>De novo assembly and annotation of Popillia japonica's genome with initial clues to its potential as an invasive pest.</title>
        <authorList>
            <person name="Cucini C."/>
            <person name="Boschi S."/>
            <person name="Funari R."/>
            <person name="Cardaioli E."/>
            <person name="Iannotti N."/>
            <person name="Marturano G."/>
            <person name="Paoli F."/>
            <person name="Bruttini M."/>
            <person name="Carapelli A."/>
            <person name="Frati F."/>
            <person name="Nardi F."/>
        </authorList>
    </citation>
    <scope>NUCLEOTIDE SEQUENCE [LARGE SCALE GENOMIC DNA]</scope>
    <source>
        <strain evidence="2">DMR45628</strain>
    </source>
</reference>
<organism evidence="2 3">
    <name type="scientific">Popillia japonica</name>
    <name type="common">Japanese beetle</name>
    <dbReference type="NCBI Taxonomy" id="7064"/>
    <lineage>
        <taxon>Eukaryota</taxon>
        <taxon>Metazoa</taxon>
        <taxon>Ecdysozoa</taxon>
        <taxon>Arthropoda</taxon>
        <taxon>Hexapoda</taxon>
        <taxon>Insecta</taxon>
        <taxon>Pterygota</taxon>
        <taxon>Neoptera</taxon>
        <taxon>Endopterygota</taxon>
        <taxon>Coleoptera</taxon>
        <taxon>Polyphaga</taxon>
        <taxon>Scarabaeiformia</taxon>
        <taxon>Scarabaeidae</taxon>
        <taxon>Rutelinae</taxon>
        <taxon>Popillia</taxon>
    </lineage>
</organism>
<sequence>MVDINMKLEYATDRIRKNERKKMEVLSYGRGHRRKRRTNKLTHIHLSEYNNSRRAYRRKKYGNAAPSRKKKRWQKFGNPARFSPEDV</sequence>
<protein>
    <submittedName>
        <fullName evidence="2">Uncharacterized protein</fullName>
    </submittedName>
</protein>
<feature type="compositionally biased region" description="Basic residues" evidence="1">
    <location>
        <begin position="57"/>
        <end position="74"/>
    </location>
</feature>
<comment type="caution">
    <text evidence="2">The sequence shown here is derived from an EMBL/GenBank/DDBJ whole genome shotgun (WGS) entry which is preliminary data.</text>
</comment>
<proteinExistence type="predicted"/>
<keyword evidence="3" id="KW-1185">Reference proteome</keyword>
<gene>
    <name evidence="2" type="ORF">QE152_g3837</name>
</gene>
<name>A0AAW1N4M0_POPJA</name>
<dbReference type="AlphaFoldDB" id="A0AAW1N4M0"/>
<accession>A0AAW1N4M0</accession>
<evidence type="ECO:0000256" key="1">
    <source>
        <dbReference type="SAM" id="MobiDB-lite"/>
    </source>
</evidence>
<evidence type="ECO:0000313" key="2">
    <source>
        <dbReference type="EMBL" id="KAK9752875.1"/>
    </source>
</evidence>
<evidence type="ECO:0000313" key="3">
    <source>
        <dbReference type="Proteomes" id="UP001458880"/>
    </source>
</evidence>
<dbReference type="Proteomes" id="UP001458880">
    <property type="component" value="Unassembled WGS sequence"/>
</dbReference>
<feature type="region of interest" description="Disordered" evidence="1">
    <location>
        <begin position="57"/>
        <end position="87"/>
    </location>
</feature>
<dbReference type="EMBL" id="JASPKY010000017">
    <property type="protein sequence ID" value="KAK9752875.1"/>
    <property type="molecule type" value="Genomic_DNA"/>
</dbReference>